<gene>
    <name evidence="5" type="ORF">C2845_PM17G05360</name>
</gene>
<dbReference type="InterPro" id="IPR002902">
    <property type="entry name" value="GNK2"/>
</dbReference>
<dbReference type="OrthoDB" id="696781at2759"/>
<dbReference type="InterPro" id="IPR038408">
    <property type="entry name" value="GNK2_sf"/>
</dbReference>
<evidence type="ECO:0000256" key="2">
    <source>
        <dbReference type="ARBA" id="ARBA00022737"/>
    </source>
</evidence>
<keyword evidence="1 3" id="KW-0732">Signal</keyword>
<proteinExistence type="predicted"/>
<organism evidence="5 6">
    <name type="scientific">Panicum miliaceum</name>
    <name type="common">Proso millet</name>
    <name type="synonym">Broomcorn millet</name>
    <dbReference type="NCBI Taxonomy" id="4540"/>
    <lineage>
        <taxon>Eukaryota</taxon>
        <taxon>Viridiplantae</taxon>
        <taxon>Streptophyta</taxon>
        <taxon>Embryophyta</taxon>
        <taxon>Tracheophyta</taxon>
        <taxon>Spermatophyta</taxon>
        <taxon>Magnoliopsida</taxon>
        <taxon>Liliopsida</taxon>
        <taxon>Poales</taxon>
        <taxon>Poaceae</taxon>
        <taxon>PACMAD clade</taxon>
        <taxon>Panicoideae</taxon>
        <taxon>Panicodae</taxon>
        <taxon>Paniceae</taxon>
        <taxon>Panicinae</taxon>
        <taxon>Panicum</taxon>
        <taxon>Panicum sect. Panicum</taxon>
    </lineage>
</organism>
<protein>
    <submittedName>
        <fullName evidence="5">Lectin-domain receptor-like protein kinase family protein</fullName>
    </submittedName>
</protein>
<evidence type="ECO:0000256" key="3">
    <source>
        <dbReference type="SAM" id="SignalP"/>
    </source>
</evidence>
<evidence type="ECO:0000313" key="5">
    <source>
        <dbReference type="EMBL" id="RLM69850.1"/>
    </source>
</evidence>
<comment type="caution">
    <text evidence="5">The sequence shown here is derived from an EMBL/GenBank/DDBJ whole genome shotgun (WGS) entry which is preliminary data.</text>
</comment>
<sequence>MVLRCRRLLPITLMLVVVTCSLGGEATDEALYMPLRMTCPAEGGNFSTGSMYQASVDGLANILSTNAATNDGFLNISFGDPRDEAFGIIWCFVDSSWADYKKCLDKAPSYVSTACPNGGTGALLYKECVLRYSDESFASMKSDELDHWFVEYVDHMGGINKTRWKMMSQLITEAAKSPQRFAIANGSEGLTGVHGLLQCRRDLTPDECTKCLSSKVQYLLDNYPNNSAANNRGRSCFAKYHPC</sequence>
<dbReference type="EMBL" id="PQIB02000014">
    <property type="protein sequence ID" value="RLM69850.1"/>
    <property type="molecule type" value="Genomic_DNA"/>
</dbReference>
<name>A0A3L6Q5T8_PANMI</name>
<dbReference type="PANTHER" id="PTHR32099:SF102">
    <property type="entry name" value="OS12G0608700 PROTEIN"/>
    <property type="match status" value="1"/>
</dbReference>
<dbReference type="Gene3D" id="3.30.430.20">
    <property type="entry name" value="Gnk2 domain, C-X8-C-X2-C motif"/>
    <property type="match status" value="2"/>
</dbReference>
<keyword evidence="6" id="KW-1185">Reference proteome</keyword>
<dbReference type="PROSITE" id="PS51473">
    <property type="entry name" value="GNK2"/>
    <property type="match status" value="2"/>
</dbReference>
<dbReference type="PANTHER" id="PTHR32099">
    <property type="entry name" value="CYSTEINE-RICH REPEAT SECRETORY PROTEIN"/>
    <property type="match status" value="1"/>
</dbReference>
<reference evidence="6" key="1">
    <citation type="journal article" date="2019" name="Nat. Commun.">
        <title>The genome of broomcorn millet.</title>
        <authorList>
            <person name="Zou C."/>
            <person name="Miki D."/>
            <person name="Li D."/>
            <person name="Tang Q."/>
            <person name="Xiao L."/>
            <person name="Rajput S."/>
            <person name="Deng P."/>
            <person name="Jia W."/>
            <person name="Huang R."/>
            <person name="Zhang M."/>
            <person name="Sun Y."/>
            <person name="Hu J."/>
            <person name="Fu X."/>
            <person name="Schnable P.S."/>
            <person name="Li F."/>
            <person name="Zhang H."/>
            <person name="Feng B."/>
            <person name="Zhu X."/>
            <person name="Liu R."/>
            <person name="Schnable J.C."/>
            <person name="Zhu J.-K."/>
            <person name="Zhang H."/>
        </authorList>
    </citation>
    <scope>NUCLEOTIDE SEQUENCE [LARGE SCALE GENOMIC DNA]</scope>
</reference>
<dbReference type="GO" id="GO:0016301">
    <property type="term" value="F:kinase activity"/>
    <property type="evidence" value="ECO:0007669"/>
    <property type="project" value="UniProtKB-KW"/>
</dbReference>
<feature type="signal peptide" evidence="3">
    <location>
        <begin position="1"/>
        <end position="26"/>
    </location>
</feature>
<dbReference type="GO" id="GO:0030246">
    <property type="term" value="F:carbohydrate binding"/>
    <property type="evidence" value="ECO:0007669"/>
    <property type="project" value="UniProtKB-KW"/>
</dbReference>
<dbReference type="CDD" id="cd23509">
    <property type="entry name" value="Gnk2-like"/>
    <property type="match status" value="2"/>
</dbReference>
<dbReference type="STRING" id="4540.A0A3L6Q5T8"/>
<feature type="domain" description="Gnk2-homologous" evidence="4">
    <location>
        <begin position="34"/>
        <end position="137"/>
    </location>
</feature>
<dbReference type="Proteomes" id="UP000275267">
    <property type="component" value="Unassembled WGS sequence"/>
</dbReference>
<keyword evidence="2" id="KW-0677">Repeat</keyword>
<evidence type="ECO:0000313" key="6">
    <source>
        <dbReference type="Proteomes" id="UP000275267"/>
    </source>
</evidence>
<dbReference type="Pfam" id="PF01657">
    <property type="entry name" value="Stress-antifung"/>
    <property type="match status" value="2"/>
</dbReference>
<feature type="chain" id="PRO_5018041566" evidence="3">
    <location>
        <begin position="27"/>
        <end position="243"/>
    </location>
</feature>
<evidence type="ECO:0000256" key="1">
    <source>
        <dbReference type="ARBA" id="ARBA00022729"/>
    </source>
</evidence>
<evidence type="ECO:0000259" key="4">
    <source>
        <dbReference type="PROSITE" id="PS51473"/>
    </source>
</evidence>
<accession>A0A3L6Q5T8</accession>
<feature type="domain" description="Gnk2-homologous" evidence="4">
    <location>
        <begin position="141"/>
        <end position="243"/>
    </location>
</feature>
<dbReference type="AlphaFoldDB" id="A0A3L6Q5T8"/>